<keyword evidence="9" id="KW-0675">Receptor</keyword>
<dbReference type="AlphaFoldDB" id="A0A4D5RS08"/>
<dbReference type="InterPro" id="IPR001611">
    <property type="entry name" value="Leu-rich_rpt"/>
</dbReference>
<dbReference type="SMART" id="SM00369">
    <property type="entry name" value="LRR_TYP"/>
    <property type="match status" value="8"/>
</dbReference>
<evidence type="ECO:0000256" key="2">
    <source>
        <dbReference type="ARBA" id="ARBA00009634"/>
    </source>
</evidence>
<dbReference type="PROSITE" id="PS51257">
    <property type="entry name" value="PROKAR_LIPOPROTEIN"/>
    <property type="match status" value="1"/>
</dbReference>
<feature type="disulfide bond" evidence="11">
    <location>
        <begin position="34"/>
        <end position="40"/>
    </location>
</feature>
<organism evidence="14">
    <name type="scientific">Ixodes scapularis</name>
    <name type="common">Black-legged tick</name>
    <name type="synonym">Deer tick</name>
    <dbReference type="NCBI Taxonomy" id="6945"/>
    <lineage>
        <taxon>Eukaryota</taxon>
        <taxon>Metazoa</taxon>
        <taxon>Ecdysozoa</taxon>
        <taxon>Arthropoda</taxon>
        <taxon>Chelicerata</taxon>
        <taxon>Arachnida</taxon>
        <taxon>Acari</taxon>
        <taxon>Parasitiformes</taxon>
        <taxon>Ixodida</taxon>
        <taxon>Ixodoidea</taxon>
        <taxon>Ixodidae</taxon>
        <taxon>Ixodinae</taxon>
        <taxon>Ixodes</taxon>
    </lineage>
</organism>
<dbReference type="VEuPathDB" id="VectorBase:ISCI007727"/>
<feature type="domain" description="TIR" evidence="13">
    <location>
        <begin position="668"/>
        <end position="801"/>
    </location>
</feature>
<dbReference type="VEuPathDB" id="VectorBase:ISCP_010224"/>
<dbReference type="SMART" id="SM00082">
    <property type="entry name" value="LRRCT"/>
    <property type="match status" value="2"/>
</dbReference>
<protein>
    <submittedName>
        <fullName evidence="14">Putative toll toll-like protein</fullName>
    </submittedName>
</protein>
<evidence type="ECO:0000256" key="1">
    <source>
        <dbReference type="ARBA" id="ARBA00004479"/>
    </source>
</evidence>
<dbReference type="VEuPathDB" id="VectorBase:ISCW007724"/>
<dbReference type="GO" id="GO:0016020">
    <property type="term" value="C:membrane"/>
    <property type="evidence" value="ECO:0007669"/>
    <property type="project" value="UniProtKB-SubCell"/>
</dbReference>
<name>A0A4D5RS08_IXOSC</name>
<dbReference type="InterPro" id="IPR017241">
    <property type="entry name" value="Toll-like_receptor"/>
</dbReference>
<dbReference type="EMBL" id="GHJT01004856">
    <property type="protein sequence ID" value="MOY38827.1"/>
    <property type="molecule type" value="Transcribed_RNA"/>
</dbReference>
<dbReference type="SUPFAM" id="SSF52200">
    <property type="entry name" value="Toll/Interleukin receptor TIR domain"/>
    <property type="match status" value="1"/>
</dbReference>
<dbReference type="Gene3D" id="3.40.50.10140">
    <property type="entry name" value="Toll/interleukin-1 receptor homology (TIR) domain"/>
    <property type="match status" value="1"/>
</dbReference>
<dbReference type="Pfam" id="PF13306">
    <property type="entry name" value="LRR_5"/>
    <property type="match status" value="1"/>
</dbReference>
<accession>A0A4D5RS08</accession>
<dbReference type="PRINTS" id="PR01537">
    <property type="entry name" value="INTRLKN1R1F"/>
</dbReference>
<evidence type="ECO:0000256" key="7">
    <source>
        <dbReference type="ARBA" id="ARBA00022989"/>
    </source>
</evidence>
<dbReference type="InterPro" id="IPR003591">
    <property type="entry name" value="Leu-rich_rpt_typical-subtyp"/>
</dbReference>
<dbReference type="VEuPathDB" id="VectorBase:ISCI007724"/>
<dbReference type="PANTHER" id="PTHR24365">
    <property type="entry name" value="TOLL-LIKE RECEPTOR"/>
    <property type="match status" value="1"/>
</dbReference>
<proteinExistence type="inferred from homology"/>
<dbReference type="Pfam" id="PF13855">
    <property type="entry name" value="LRR_8"/>
    <property type="match status" value="2"/>
</dbReference>
<keyword evidence="3" id="KW-0433">Leucine-rich repeat</keyword>
<dbReference type="InterPro" id="IPR000157">
    <property type="entry name" value="TIR_dom"/>
</dbReference>
<evidence type="ECO:0000256" key="5">
    <source>
        <dbReference type="ARBA" id="ARBA00022729"/>
    </source>
</evidence>
<dbReference type="Pfam" id="PF13676">
    <property type="entry name" value="TIR_2"/>
    <property type="match status" value="1"/>
</dbReference>
<dbReference type="GO" id="GO:0004888">
    <property type="term" value="F:transmembrane signaling receptor activity"/>
    <property type="evidence" value="ECO:0007669"/>
    <property type="project" value="InterPro"/>
</dbReference>
<dbReference type="SMART" id="SM00364">
    <property type="entry name" value="LRR_BAC"/>
    <property type="match status" value="4"/>
</dbReference>
<dbReference type="PROSITE" id="PS50104">
    <property type="entry name" value="TIR"/>
    <property type="match status" value="1"/>
</dbReference>
<dbReference type="SMART" id="SM00255">
    <property type="entry name" value="TIR"/>
    <property type="match status" value="1"/>
</dbReference>
<feature type="signal peptide" evidence="12">
    <location>
        <begin position="1"/>
        <end position="24"/>
    </location>
</feature>
<sequence length="822" mass="94524">MSCSGTRALCIVLSVVSLSCICESKNWRRVNTTCPRLEQCDCRILQAGATVLCQRVKSDVDLSGELAKLQGTMIRRLTFSNVQVDTLPSSWFRNITVVVLMINYSPVRLIEDQAFFGVKRLKIIEFVKTRFATVPRALSALQQLRDLRIQENFVTTIGNELQSLRTLVTLSFSENQINFIKESAFATLKNLRKLRLQNNRLEYLPPLLFKDLTKLEVVDLHDNRIKTVHDAFQGLPFLKEIYLYGNAITDIDKLAKGDLKSLKILTADNNFMNSILDFGPINIKIETLRLRNYNFLLHLNGSVSHMPQLRILNFSHNAIQTLYGNDFYNDPELTFIYAFGNNLSTIEGAFLTSPKLRSLHIQKNNLKTLPRTSFPASLQRLQILVFEGNPITCDCRMSWLLRMAQHRVQQGSPVCEGPPPLRGRLFHNMTKEDLTRWPTDCFESCACYCYEDDSPEQNIYVNCSNAHLMRIPKYFPKGTRIGDFSGNQLERLDDTLVKKAPSIESLILRNNTLSIVEPAVVPDSVRHLNLRNNKLTRLPLDLVEKLNLTSILLAGNPWHCKCEDYAFRQWAEANWYMVQDADEIMCSLQSHTPEAMKPFMKLGQKELCPSATSALLLYGAHVLVFLACALTASTAYLKYKREIKVWLYARGLCSRLQCIKEDDLDDDKLFDVFLSFSSKDSNWAYNELIPKIESHGFSICTYDRNFKGGYLVQDIIHEAVASSRRILLLLTENFVESEWCRWEFRVAHHRALEDNTNRLIVVLVDEVTSDAVDEELRRYMQVTNFLRWGESHFWDKLLYSLPKKDSQRRLIPSSQEYASSHL</sequence>
<dbReference type="PROSITE" id="PS51450">
    <property type="entry name" value="LRR"/>
    <property type="match status" value="1"/>
</dbReference>
<keyword evidence="10" id="KW-0325">Glycoprotein</keyword>
<evidence type="ECO:0000259" key="13">
    <source>
        <dbReference type="PROSITE" id="PS50104"/>
    </source>
</evidence>
<feature type="chain" id="PRO_5020028412" evidence="12">
    <location>
        <begin position="25"/>
        <end position="822"/>
    </location>
</feature>
<dbReference type="InterPro" id="IPR035897">
    <property type="entry name" value="Toll_tir_struct_dom_sf"/>
</dbReference>
<evidence type="ECO:0000256" key="6">
    <source>
        <dbReference type="ARBA" id="ARBA00022737"/>
    </source>
</evidence>
<keyword evidence="5 12" id="KW-0732">Signal</keyword>
<evidence type="ECO:0000256" key="10">
    <source>
        <dbReference type="ARBA" id="ARBA00023180"/>
    </source>
</evidence>
<dbReference type="InterPro" id="IPR000483">
    <property type="entry name" value="Cys-rich_flank_reg_C"/>
</dbReference>
<dbReference type="GO" id="GO:0002224">
    <property type="term" value="P:toll-like receptor signaling pathway"/>
    <property type="evidence" value="ECO:0007669"/>
    <property type="project" value="InterPro"/>
</dbReference>
<evidence type="ECO:0000256" key="11">
    <source>
        <dbReference type="PIRSR" id="PIRSR037595-2"/>
    </source>
</evidence>
<evidence type="ECO:0000256" key="4">
    <source>
        <dbReference type="ARBA" id="ARBA00022692"/>
    </source>
</evidence>
<dbReference type="PANTHER" id="PTHR24365:SF541">
    <property type="entry name" value="PROTEIN TOLL-RELATED"/>
    <property type="match status" value="1"/>
</dbReference>
<evidence type="ECO:0000256" key="9">
    <source>
        <dbReference type="ARBA" id="ARBA00023170"/>
    </source>
</evidence>
<dbReference type="InterPro" id="IPR032675">
    <property type="entry name" value="LRR_dom_sf"/>
</dbReference>
<reference evidence="14" key="1">
    <citation type="submission" date="2019-04" db="EMBL/GenBank/DDBJ databases">
        <title>An insight into the mialome of Ixodes scapularis.</title>
        <authorList>
            <person name="Ribeiro J.M."/>
            <person name="Mather T.N."/>
            <person name="Karim S."/>
        </authorList>
    </citation>
    <scope>NUCLEOTIDE SEQUENCE</scope>
</reference>
<dbReference type="VEuPathDB" id="VectorBase:ISCW007727"/>
<evidence type="ECO:0000313" key="14">
    <source>
        <dbReference type="EMBL" id="MOY38827.1"/>
    </source>
</evidence>
<keyword evidence="7" id="KW-1133">Transmembrane helix</keyword>
<comment type="subcellular location">
    <subcellularLocation>
        <location evidence="1">Membrane</location>
        <topology evidence="1">Single-pass type I membrane protein</topology>
    </subcellularLocation>
</comment>
<keyword evidence="8" id="KW-0472">Membrane</keyword>
<dbReference type="SUPFAM" id="SSF52058">
    <property type="entry name" value="L domain-like"/>
    <property type="match status" value="2"/>
</dbReference>
<keyword evidence="6" id="KW-0677">Repeat</keyword>
<dbReference type="PIRSF" id="PIRSF037595">
    <property type="entry name" value="Toll-like_receptor"/>
    <property type="match status" value="1"/>
</dbReference>
<keyword evidence="4" id="KW-0812">Transmembrane</keyword>
<dbReference type="GO" id="GO:0006955">
    <property type="term" value="P:immune response"/>
    <property type="evidence" value="ECO:0007669"/>
    <property type="project" value="InterPro"/>
</dbReference>
<evidence type="ECO:0000256" key="8">
    <source>
        <dbReference type="ARBA" id="ARBA00023136"/>
    </source>
</evidence>
<evidence type="ECO:0000256" key="12">
    <source>
        <dbReference type="SAM" id="SignalP"/>
    </source>
</evidence>
<keyword evidence="11" id="KW-1015">Disulfide bond</keyword>
<dbReference type="InterPro" id="IPR026906">
    <property type="entry name" value="LRR_5"/>
</dbReference>
<dbReference type="Gene3D" id="3.80.10.10">
    <property type="entry name" value="Ribonuclease Inhibitor"/>
    <property type="match status" value="3"/>
</dbReference>
<comment type="similarity">
    <text evidence="2">Belongs to the Toll-like receptor family.</text>
</comment>
<dbReference type="OrthoDB" id="6420355at2759"/>
<evidence type="ECO:0000256" key="3">
    <source>
        <dbReference type="ARBA" id="ARBA00022614"/>
    </source>
</evidence>